<dbReference type="Gramene" id="PRQ34903">
    <property type="protein sequence ID" value="PRQ34903"/>
    <property type="gene ID" value="RchiOBHm_Chr5g0074201"/>
</dbReference>
<dbReference type="Gene3D" id="1.25.40.10">
    <property type="entry name" value="Tetratricopeptide repeat domain"/>
    <property type="match status" value="1"/>
</dbReference>
<reference evidence="1 2" key="1">
    <citation type="journal article" date="2018" name="Nat. Genet.">
        <title>The Rosa genome provides new insights in the design of modern roses.</title>
        <authorList>
            <person name="Bendahmane M."/>
        </authorList>
    </citation>
    <scope>NUCLEOTIDE SEQUENCE [LARGE SCALE GENOMIC DNA]</scope>
    <source>
        <strain evidence="2">cv. Old Blush</strain>
    </source>
</reference>
<keyword evidence="2" id="KW-1185">Reference proteome</keyword>
<gene>
    <name evidence="1" type="ORF">RchiOBHm_Chr5g0074201</name>
</gene>
<name>A0A2P6QL49_ROSCH</name>
<accession>A0A2P6QL49</accession>
<evidence type="ECO:0000313" key="1">
    <source>
        <dbReference type="EMBL" id="PRQ34903.1"/>
    </source>
</evidence>
<comment type="caution">
    <text evidence="1">The sequence shown here is derived from an EMBL/GenBank/DDBJ whole genome shotgun (WGS) entry which is preliminary data.</text>
</comment>
<organism evidence="1 2">
    <name type="scientific">Rosa chinensis</name>
    <name type="common">China rose</name>
    <dbReference type="NCBI Taxonomy" id="74649"/>
    <lineage>
        <taxon>Eukaryota</taxon>
        <taxon>Viridiplantae</taxon>
        <taxon>Streptophyta</taxon>
        <taxon>Embryophyta</taxon>
        <taxon>Tracheophyta</taxon>
        <taxon>Spermatophyta</taxon>
        <taxon>Magnoliopsida</taxon>
        <taxon>eudicotyledons</taxon>
        <taxon>Gunneridae</taxon>
        <taxon>Pentapetalae</taxon>
        <taxon>rosids</taxon>
        <taxon>fabids</taxon>
        <taxon>Rosales</taxon>
        <taxon>Rosaceae</taxon>
        <taxon>Rosoideae</taxon>
        <taxon>Rosoideae incertae sedis</taxon>
        <taxon>Rosa</taxon>
    </lineage>
</organism>
<proteinExistence type="predicted"/>
<protein>
    <submittedName>
        <fullName evidence="1">Uncharacterized protein</fullName>
    </submittedName>
</protein>
<dbReference type="InterPro" id="IPR011990">
    <property type="entry name" value="TPR-like_helical_dom_sf"/>
</dbReference>
<sequence>MKCFTPRPLPSSFSVIPLNQILTQLVKLKHYSAVITLNRRMLLCGVVPNHYTLSIIINCYCHLNQMGSWHNSSNWVFNQTSSPSTLSHPRLCSPQSSA</sequence>
<dbReference type="Proteomes" id="UP000238479">
    <property type="component" value="Chromosome 5"/>
</dbReference>
<evidence type="ECO:0000313" key="2">
    <source>
        <dbReference type="Proteomes" id="UP000238479"/>
    </source>
</evidence>
<dbReference type="EMBL" id="PDCK01000043">
    <property type="protein sequence ID" value="PRQ34903.1"/>
    <property type="molecule type" value="Genomic_DNA"/>
</dbReference>
<dbReference type="AlphaFoldDB" id="A0A2P6QL49"/>